<evidence type="ECO:0000313" key="1">
    <source>
        <dbReference type="EMBL" id="KAG2173647.1"/>
    </source>
</evidence>
<proteinExistence type="predicted"/>
<dbReference type="EMBL" id="JAEPQZ010000014">
    <property type="protein sequence ID" value="KAG2173647.1"/>
    <property type="molecule type" value="Genomic_DNA"/>
</dbReference>
<sequence length="112" mass="12736">MAKDFALLWRGYVDDYDRGGVNDRAKKHGCDDVIPGSDCEHGCEHDYDLDYDHGLGCRGRDRGCDRDRDRVDHHYDVGQNGRDFGVVLREHEYCVLLLSGLAFSEALRFGAQ</sequence>
<comment type="caution">
    <text evidence="1">The sequence shown here is derived from an EMBL/GenBank/DDBJ whole genome shotgun (WGS) entry which is preliminary data.</text>
</comment>
<dbReference type="Proteomes" id="UP000654370">
    <property type="component" value="Unassembled WGS sequence"/>
</dbReference>
<name>A0A8H7U9S2_MORIS</name>
<dbReference type="OrthoDB" id="10648335at2759"/>
<dbReference type="AlphaFoldDB" id="A0A8H7U9S2"/>
<keyword evidence="2" id="KW-1185">Reference proteome</keyword>
<organism evidence="1 2">
    <name type="scientific">Mortierella isabellina</name>
    <name type="common">Filamentous fungus</name>
    <name type="synonym">Umbelopsis isabellina</name>
    <dbReference type="NCBI Taxonomy" id="91625"/>
    <lineage>
        <taxon>Eukaryota</taxon>
        <taxon>Fungi</taxon>
        <taxon>Fungi incertae sedis</taxon>
        <taxon>Mucoromycota</taxon>
        <taxon>Mucoromycotina</taxon>
        <taxon>Umbelopsidomycetes</taxon>
        <taxon>Umbelopsidales</taxon>
        <taxon>Umbelopsidaceae</taxon>
        <taxon>Umbelopsis</taxon>
    </lineage>
</organism>
<reference evidence="1" key="1">
    <citation type="submission" date="2020-12" db="EMBL/GenBank/DDBJ databases">
        <title>Metabolic potential, ecology and presence of endohyphal bacteria is reflected in genomic diversity of Mucoromycotina.</title>
        <authorList>
            <person name="Muszewska A."/>
            <person name="Okrasinska A."/>
            <person name="Steczkiewicz K."/>
            <person name="Drgas O."/>
            <person name="Orlowska M."/>
            <person name="Perlinska-Lenart U."/>
            <person name="Aleksandrzak-Piekarczyk T."/>
            <person name="Szatraj K."/>
            <person name="Zielenkiewicz U."/>
            <person name="Pilsyk S."/>
            <person name="Malc E."/>
            <person name="Mieczkowski P."/>
            <person name="Kruszewska J.S."/>
            <person name="Biernat P."/>
            <person name="Pawlowska J."/>
        </authorList>
    </citation>
    <scope>NUCLEOTIDE SEQUENCE</scope>
    <source>
        <strain evidence="1">WA0000067209</strain>
    </source>
</reference>
<evidence type="ECO:0000313" key="2">
    <source>
        <dbReference type="Proteomes" id="UP000654370"/>
    </source>
</evidence>
<accession>A0A8H7U9S2</accession>
<gene>
    <name evidence="1" type="ORF">INT43_005065</name>
</gene>
<protein>
    <submittedName>
        <fullName evidence="1">Uncharacterized protein</fullName>
    </submittedName>
</protein>